<name>A0A4Y9ACL7_9BACI</name>
<dbReference type="CDD" id="cd10941">
    <property type="entry name" value="CE4_PuuE_HpPgdA_like_2"/>
    <property type="match status" value="1"/>
</dbReference>
<accession>A0A4Y9ACL7</accession>
<dbReference type="InterPro" id="IPR002509">
    <property type="entry name" value="NODB_dom"/>
</dbReference>
<protein>
    <submittedName>
        <fullName evidence="2">DUF3473 domain-containing protein</fullName>
    </submittedName>
</protein>
<keyword evidence="3" id="KW-1185">Reference proteome</keyword>
<evidence type="ECO:0000313" key="2">
    <source>
        <dbReference type="EMBL" id="TFJ93052.1"/>
    </source>
</evidence>
<reference evidence="2 3" key="1">
    <citation type="submission" date="2019-03" db="EMBL/GenBank/DDBJ databases">
        <title>Genome sequence of Lentibacillus salicampi ATCC BAA-719.</title>
        <authorList>
            <person name="Maclea K.S."/>
            <person name="Simoes Junior M."/>
        </authorList>
    </citation>
    <scope>NUCLEOTIDE SEQUENCE [LARGE SCALE GENOMIC DNA]</scope>
    <source>
        <strain evidence="2 3">ATCC BAA-719</strain>
    </source>
</reference>
<dbReference type="SUPFAM" id="SSF88713">
    <property type="entry name" value="Glycoside hydrolase/deacetylase"/>
    <property type="match status" value="1"/>
</dbReference>
<dbReference type="Gene3D" id="3.20.20.370">
    <property type="entry name" value="Glycoside hydrolase/deacetylase"/>
    <property type="match status" value="1"/>
</dbReference>
<proteinExistence type="predicted"/>
<dbReference type="OrthoDB" id="9806342at2"/>
<feature type="domain" description="NodB homology" evidence="1">
    <location>
        <begin position="10"/>
        <end position="288"/>
    </location>
</feature>
<dbReference type="Pfam" id="PF01522">
    <property type="entry name" value="Polysacc_deac_1"/>
    <property type="match status" value="1"/>
</dbReference>
<dbReference type="EMBL" id="SRHY01000011">
    <property type="protein sequence ID" value="TFJ93052.1"/>
    <property type="molecule type" value="Genomic_DNA"/>
</dbReference>
<dbReference type="InterPro" id="IPR022560">
    <property type="entry name" value="DUF3473"/>
</dbReference>
<organism evidence="2 3">
    <name type="scientific">Lentibacillus salicampi</name>
    <dbReference type="NCBI Taxonomy" id="175306"/>
    <lineage>
        <taxon>Bacteria</taxon>
        <taxon>Bacillati</taxon>
        <taxon>Bacillota</taxon>
        <taxon>Bacilli</taxon>
        <taxon>Bacillales</taxon>
        <taxon>Bacillaceae</taxon>
        <taxon>Lentibacillus</taxon>
    </lineage>
</organism>
<dbReference type="AlphaFoldDB" id="A0A4Y9ACL7"/>
<dbReference type="InterPro" id="IPR011330">
    <property type="entry name" value="Glyco_hydro/deAcase_b/a-brl"/>
</dbReference>
<evidence type="ECO:0000259" key="1">
    <source>
        <dbReference type="PROSITE" id="PS51677"/>
    </source>
</evidence>
<evidence type="ECO:0000313" key="3">
    <source>
        <dbReference type="Proteomes" id="UP000298484"/>
    </source>
</evidence>
<dbReference type="Pfam" id="PF11959">
    <property type="entry name" value="DUF3473"/>
    <property type="match status" value="1"/>
</dbReference>
<dbReference type="PANTHER" id="PTHR47561">
    <property type="entry name" value="POLYSACCHARIDE DEACETYLASE FAMILY PROTEIN (AFU_ORTHOLOGUE AFUA_6G05030)"/>
    <property type="match status" value="1"/>
</dbReference>
<dbReference type="Proteomes" id="UP000298484">
    <property type="component" value="Unassembled WGS sequence"/>
</dbReference>
<sequence length="288" mass="34141">MKNQKDNLKKYVSLSFDIEDWFQVESFKSLFPIETWDDQKLRVDKGTDKILNLLAKYDIKATFFILGWIADRKPELVKKIYDYGHEVSSHGYNHQLNYNMTNKELYNDFRKSKILLEDIIKDEVLGYRAPTFSISDDVIKLLGDLDYKYDSSFNQFSKHDRYGALTLKNNNIKFEASEHITEVSLPSTKFLNFEFPIAGGGFFRLYPLWLTKMLIKEHFKTNDYYVFYAHPWEFDPEMPKVKNAGAINKFRHYVNVKSNYTKLEDFINYLQSLNCSFISISDYLKLKK</sequence>
<dbReference type="GO" id="GO:0005975">
    <property type="term" value="P:carbohydrate metabolic process"/>
    <property type="evidence" value="ECO:0007669"/>
    <property type="project" value="InterPro"/>
</dbReference>
<dbReference type="PROSITE" id="PS51677">
    <property type="entry name" value="NODB"/>
    <property type="match status" value="1"/>
</dbReference>
<dbReference type="PANTHER" id="PTHR47561:SF1">
    <property type="entry name" value="POLYSACCHARIDE DEACETYLASE FAMILY PROTEIN (AFU_ORTHOLOGUE AFUA_6G05030)"/>
    <property type="match status" value="1"/>
</dbReference>
<gene>
    <name evidence="2" type="ORF">E4U82_08880</name>
</gene>
<dbReference type="InterPro" id="IPR045235">
    <property type="entry name" value="PuuE_HpPgdA-like"/>
</dbReference>
<dbReference type="GO" id="GO:0016810">
    <property type="term" value="F:hydrolase activity, acting on carbon-nitrogen (but not peptide) bonds"/>
    <property type="evidence" value="ECO:0007669"/>
    <property type="project" value="InterPro"/>
</dbReference>
<comment type="caution">
    <text evidence="2">The sequence shown here is derived from an EMBL/GenBank/DDBJ whole genome shotgun (WGS) entry which is preliminary data.</text>
</comment>
<dbReference type="RefSeq" id="WP_135109846.1">
    <property type="nucleotide sequence ID" value="NZ_SRHY01000011.1"/>
</dbReference>